<dbReference type="AlphaFoldDB" id="A0A3P8CNM5"/>
<name>A0A3P8CNM5_9TREM</name>
<gene>
    <name evidence="1" type="ORF">ECPE_LOCUS1162</name>
</gene>
<organism evidence="1 2">
    <name type="scientific">Echinostoma caproni</name>
    <dbReference type="NCBI Taxonomy" id="27848"/>
    <lineage>
        <taxon>Eukaryota</taxon>
        <taxon>Metazoa</taxon>
        <taxon>Spiralia</taxon>
        <taxon>Lophotrochozoa</taxon>
        <taxon>Platyhelminthes</taxon>
        <taxon>Trematoda</taxon>
        <taxon>Digenea</taxon>
        <taxon>Plagiorchiida</taxon>
        <taxon>Echinostomata</taxon>
        <taxon>Echinostomatoidea</taxon>
        <taxon>Echinostomatidae</taxon>
        <taxon>Echinostoma</taxon>
    </lineage>
</organism>
<accession>A0A3P8CNM5</accession>
<evidence type="ECO:0000313" key="1">
    <source>
        <dbReference type="EMBL" id="VDP34031.1"/>
    </source>
</evidence>
<protein>
    <submittedName>
        <fullName evidence="1">Uncharacterized protein</fullName>
    </submittedName>
</protein>
<dbReference type="Proteomes" id="UP000272942">
    <property type="component" value="Unassembled WGS sequence"/>
</dbReference>
<keyword evidence="2" id="KW-1185">Reference proteome</keyword>
<dbReference type="EMBL" id="UZAN01005786">
    <property type="protein sequence ID" value="VDP34031.1"/>
    <property type="molecule type" value="Genomic_DNA"/>
</dbReference>
<proteinExistence type="predicted"/>
<evidence type="ECO:0000313" key="2">
    <source>
        <dbReference type="Proteomes" id="UP000272942"/>
    </source>
</evidence>
<sequence length="78" mass="8308">MGSPACGDVGWRMSLVKPTGKTLMPICTHKLFQCTISSTCRSLSGWVVGPGTFVQIIVKPVLLPPFLPSIGVEMTGFV</sequence>
<reference evidence="1 2" key="1">
    <citation type="submission" date="2018-11" db="EMBL/GenBank/DDBJ databases">
        <authorList>
            <consortium name="Pathogen Informatics"/>
        </authorList>
    </citation>
    <scope>NUCLEOTIDE SEQUENCE [LARGE SCALE GENOMIC DNA]</scope>
    <source>
        <strain evidence="1 2">Egypt</strain>
    </source>
</reference>